<dbReference type="InterPro" id="IPR007712">
    <property type="entry name" value="RelE/ParE_toxin"/>
</dbReference>
<name>A0AAW6TQ73_9BACT</name>
<proteinExistence type="predicted"/>
<dbReference type="Gene3D" id="3.30.2310.20">
    <property type="entry name" value="RelE-like"/>
    <property type="match status" value="1"/>
</dbReference>
<dbReference type="Proteomes" id="UP001431776">
    <property type="component" value="Unassembled WGS sequence"/>
</dbReference>
<gene>
    <name evidence="2" type="ORF">QJ522_01520</name>
</gene>
<sequence>MNYQFHPEAEEEFLGAIDWYEDHERNLGFDFAREVYATIGRAAQCPNAWPVLEGSVRRCQTKRFPYGVLYSHEPDGILILAVMHLRRDPGYWKHRLG</sequence>
<organism evidence="2 3">
    <name type="scientific">Anaerobaca lacustris</name>
    <dbReference type="NCBI Taxonomy" id="3044600"/>
    <lineage>
        <taxon>Bacteria</taxon>
        <taxon>Pseudomonadati</taxon>
        <taxon>Planctomycetota</taxon>
        <taxon>Phycisphaerae</taxon>
        <taxon>Sedimentisphaerales</taxon>
        <taxon>Anaerobacaceae</taxon>
        <taxon>Anaerobaca</taxon>
    </lineage>
</organism>
<dbReference type="Pfam" id="PF05016">
    <property type="entry name" value="ParE_toxin"/>
    <property type="match status" value="1"/>
</dbReference>
<keyword evidence="1" id="KW-1277">Toxin-antitoxin system</keyword>
<dbReference type="EMBL" id="JASCXX010000001">
    <property type="protein sequence ID" value="MDI6447705.1"/>
    <property type="molecule type" value="Genomic_DNA"/>
</dbReference>
<protein>
    <submittedName>
        <fullName evidence="2">Type II toxin-antitoxin system RelE/ParE family toxin</fullName>
    </submittedName>
</protein>
<dbReference type="AlphaFoldDB" id="A0AAW6TQ73"/>
<accession>A0AAW6TQ73</accession>
<keyword evidence="3" id="KW-1185">Reference proteome</keyword>
<dbReference type="InterPro" id="IPR035093">
    <property type="entry name" value="RelE/ParE_toxin_dom_sf"/>
</dbReference>
<evidence type="ECO:0000256" key="1">
    <source>
        <dbReference type="ARBA" id="ARBA00022649"/>
    </source>
</evidence>
<reference evidence="2" key="1">
    <citation type="submission" date="2023-05" db="EMBL/GenBank/DDBJ databases">
        <title>Anaerotaeda fermentans gen. nov., sp. nov., a novel anaerobic planctomycete of the new family within the order Sedimentisphaerales isolated from Taman Peninsula, Russia.</title>
        <authorList>
            <person name="Khomyakova M.A."/>
            <person name="Merkel A.Y."/>
            <person name="Slobodkin A.I."/>
        </authorList>
    </citation>
    <scope>NUCLEOTIDE SEQUENCE</scope>
    <source>
        <strain evidence="2">M17dextr</strain>
    </source>
</reference>
<evidence type="ECO:0000313" key="3">
    <source>
        <dbReference type="Proteomes" id="UP001431776"/>
    </source>
</evidence>
<evidence type="ECO:0000313" key="2">
    <source>
        <dbReference type="EMBL" id="MDI6447705.1"/>
    </source>
</evidence>
<dbReference type="RefSeq" id="WP_349243115.1">
    <property type="nucleotide sequence ID" value="NZ_JASCXX010000001.1"/>
</dbReference>
<comment type="caution">
    <text evidence="2">The sequence shown here is derived from an EMBL/GenBank/DDBJ whole genome shotgun (WGS) entry which is preliminary data.</text>
</comment>